<reference evidence="2" key="2">
    <citation type="submission" date="2025-08" db="UniProtKB">
        <authorList>
            <consortium name="Ensembl"/>
        </authorList>
    </citation>
    <scope>IDENTIFICATION</scope>
</reference>
<feature type="compositionally biased region" description="Polar residues" evidence="1">
    <location>
        <begin position="81"/>
        <end position="100"/>
    </location>
</feature>
<dbReference type="AlphaFoldDB" id="A0AAZ3RBM2"/>
<evidence type="ECO:0008006" key="4">
    <source>
        <dbReference type="Google" id="ProtNLM"/>
    </source>
</evidence>
<protein>
    <recommendedName>
        <fullName evidence="4">Transposable element Tc1 transposase</fullName>
    </recommendedName>
</protein>
<sequence length="226" mass="25697">MRNKIRWSDETKIELFGLHVNSHIWSKPGTIPTVKHGGGSIMLWGCFSAAGTGRLVRIEAKMNRESTERSLMKTCSRVLSTSDWGDGSPSNRTTTLSTQPRQRRSGFGTNLNVLGWPSQILDLNPIEHLWRNLTISVQLPSPSNLTELERICREEWEKLPKYSVKKGSWRWPRTAFPPLCGAALLWSSRPPQAFAFCLGRRPHTYWTGDLRLDHSQLPHSRGSPRL</sequence>
<evidence type="ECO:0000256" key="1">
    <source>
        <dbReference type="SAM" id="MobiDB-lite"/>
    </source>
</evidence>
<reference evidence="3" key="1">
    <citation type="journal article" date="2018" name="PLoS ONE">
        <title>Chinook salmon (Oncorhynchus tshawytscha) genome and transcriptome.</title>
        <authorList>
            <person name="Christensen K.A."/>
            <person name="Leong J.S."/>
            <person name="Sakhrani D."/>
            <person name="Biagi C.A."/>
            <person name="Minkley D.R."/>
            <person name="Withler R.E."/>
            <person name="Rondeau E.B."/>
            <person name="Koop B.F."/>
            <person name="Devlin R.H."/>
        </authorList>
    </citation>
    <scope>NUCLEOTIDE SEQUENCE [LARGE SCALE GENOMIC DNA]</scope>
</reference>
<keyword evidence="3" id="KW-1185">Reference proteome</keyword>
<dbReference type="Proteomes" id="UP000694402">
    <property type="component" value="Unassembled WGS sequence"/>
</dbReference>
<evidence type="ECO:0000313" key="3">
    <source>
        <dbReference type="Proteomes" id="UP000694402"/>
    </source>
</evidence>
<accession>A0AAZ3RBM2</accession>
<dbReference type="Gene3D" id="3.30.420.10">
    <property type="entry name" value="Ribonuclease H-like superfamily/Ribonuclease H"/>
    <property type="match status" value="1"/>
</dbReference>
<proteinExistence type="predicted"/>
<name>A0AAZ3RBM2_ONCTS</name>
<feature type="region of interest" description="Disordered" evidence="1">
    <location>
        <begin position="81"/>
        <end position="104"/>
    </location>
</feature>
<dbReference type="GO" id="GO:0003676">
    <property type="term" value="F:nucleic acid binding"/>
    <property type="evidence" value="ECO:0007669"/>
    <property type="project" value="InterPro"/>
</dbReference>
<reference evidence="2" key="3">
    <citation type="submission" date="2025-09" db="UniProtKB">
        <authorList>
            <consortium name="Ensembl"/>
        </authorList>
    </citation>
    <scope>IDENTIFICATION</scope>
</reference>
<organism evidence="2 3">
    <name type="scientific">Oncorhynchus tshawytscha</name>
    <name type="common">Chinook salmon</name>
    <name type="synonym">Salmo tshawytscha</name>
    <dbReference type="NCBI Taxonomy" id="74940"/>
    <lineage>
        <taxon>Eukaryota</taxon>
        <taxon>Metazoa</taxon>
        <taxon>Chordata</taxon>
        <taxon>Craniata</taxon>
        <taxon>Vertebrata</taxon>
        <taxon>Euteleostomi</taxon>
        <taxon>Actinopterygii</taxon>
        <taxon>Neopterygii</taxon>
        <taxon>Teleostei</taxon>
        <taxon>Protacanthopterygii</taxon>
        <taxon>Salmoniformes</taxon>
        <taxon>Salmonidae</taxon>
        <taxon>Salmoninae</taxon>
        <taxon>Oncorhynchus</taxon>
    </lineage>
</organism>
<dbReference type="InterPro" id="IPR036397">
    <property type="entry name" value="RNaseH_sf"/>
</dbReference>
<dbReference type="Ensembl" id="ENSOTST00005126030.1">
    <property type="protein sequence ID" value="ENSOTSP00005138328.1"/>
    <property type="gene ID" value="ENSOTSG00005031959.2"/>
</dbReference>
<gene>
    <name evidence="2" type="primary">ENTPD6</name>
</gene>
<evidence type="ECO:0000313" key="2">
    <source>
        <dbReference type="Ensembl" id="ENSOTSP00005138328.1"/>
    </source>
</evidence>
<dbReference type="GeneTree" id="ENSGT01150000286963"/>